<keyword evidence="2" id="KW-0067">ATP-binding</keyword>
<dbReference type="InterPro" id="IPR003593">
    <property type="entry name" value="AAA+_ATPase"/>
</dbReference>
<dbReference type="InterPro" id="IPR019489">
    <property type="entry name" value="Clp_ATPase_C"/>
</dbReference>
<reference evidence="5 6" key="1">
    <citation type="submission" date="2024-10" db="EMBL/GenBank/DDBJ databases">
        <title>Updated reference genomes for cyclostephanoid diatoms.</title>
        <authorList>
            <person name="Roberts W.R."/>
            <person name="Alverson A.J."/>
        </authorList>
    </citation>
    <scope>NUCLEOTIDE SEQUENCE [LARGE SCALE GENOMIC DNA]</scope>
    <source>
        <strain evidence="5 6">AJA276-08</strain>
    </source>
</reference>
<dbReference type="InterPro" id="IPR050052">
    <property type="entry name" value="ATP-dep_Clp_protease_ClpX"/>
</dbReference>
<accession>A0ABD3N6D6</accession>
<dbReference type="InterPro" id="IPR003959">
    <property type="entry name" value="ATPase_AAA_core"/>
</dbReference>
<dbReference type="AlphaFoldDB" id="A0ABD3N6D6"/>
<proteinExistence type="predicted"/>
<evidence type="ECO:0000313" key="6">
    <source>
        <dbReference type="Proteomes" id="UP001530315"/>
    </source>
</evidence>
<dbReference type="Proteomes" id="UP001530315">
    <property type="component" value="Unassembled WGS sequence"/>
</dbReference>
<evidence type="ECO:0000256" key="2">
    <source>
        <dbReference type="ARBA" id="ARBA00022840"/>
    </source>
</evidence>
<organism evidence="5 6">
    <name type="scientific">Stephanodiscus triporus</name>
    <dbReference type="NCBI Taxonomy" id="2934178"/>
    <lineage>
        <taxon>Eukaryota</taxon>
        <taxon>Sar</taxon>
        <taxon>Stramenopiles</taxon>
        <taxon>Ochrophyta</taxon>
        <taxon>Bacillariophyta</taxon>
        <taxon>Coscinodiscophyceae</taxon>
        <taxon>Thalassiosirophycidae</taxon>
        <taxon>Stephanodiscales</taxon>
        <taxon>Stephanodiscaceae</taxon>
        <taxon>Stephanodiscus</taxon>
    </lineage>
</organism>
<dbReference type="PANTHER" id="PTHR48102:SF3">
    <property type="entry name" value="ATP-DEPENDENT PROTEASE ATPASE SUBUNIT HSLU"/>
    <property type="match status" value="1"/>
</dbReference>
<feature type="domain" description="Clp ATPase C-terminal" evidence="4">
    <location>
        <begin position="322"/>
        <end position="402"/>
    </location>
</feature>
<dbReference type="Pfam" id="PF00004">
    <property type="entry name" value="AAA"/>
    <property type="match status" value="1"/>
</dbReference>
<dbReference type="InterPro" id="IPR027417">
    <property type="entry name" value="P-loop_NTPase"/>
</dbReference>
<dbReference type="Gene3D" id="3.40.50.300">
    <property type="entry name" value="P-loop containing nucleotide triphosphate hydrolases"/>
    <property type="match status" value="2"/>
</dbReference>
<evidence type="ECO:0000259" key="4">
    <source>
        <dbReference type="SMART" id="SM01086"/>
    </source>
</evidence>
<keyword evidence="6" id="KW-1185">Reference proteome</keyword>
<evidence type="ECO:0000259" key="3">
    <source>
        <dbReference type="SMART" id="SM00382"/>
    </source>
</evidence>
<dbReference type="PANTHER" id="PTHR48102">
    <property type="entry name" value="ATP-DEPENDENT CLP PROTEASE ATP-BINDING SUBUNIT CLPX-LIKE, MITOCHONDRIAL-RELATED"/>
    <property type="match status" value="1"/>
</dbReference>
<sequence>MRNRWRRRQLPPSLLKEVTPRNVLMIGPTGCGKTEVARRMAKLSDAPFLKVEATKFTEVGYHGRDVDQIVRDLMDVSMALTKKRQMERLRGEAKSVVEERILDVLVGPSFSGTKAQRESFRSMLDEGLLEDQEIQIDVPENLGGGMMGGKDGGEGAVLAFGTDSSSLNPQAMADLMKRLGAMGKGGRIGAGGGPPTEKRKMPISEAREVILEIEIEKMLEKVDLKKEAIAAAQESGIVFIDEIDKICSSRDYNSKSADASAEGVQRDLLPLVEGTTISTKYGNVDTDYMLFIASGAFHAVKPSDMLPELQGRLPIRVELNGLTEDDLYKILTEPEANGIALTFDDDALREIAKCAAHLNRTVENIGARRLHTVLERIMEEISFQAAEMERGGEVRVTKKLVKDRLSDILTSSDLSKYIL</sequence>
<dbReference type="SMART" id="SM01086">
    <property type="entry name" value="ClpB_D2-small"/>
    <property type="match status" value="1"/>
</dbReference>
<dbReference type="SMART" id="SM00382">
    <property type="entry name" value="AAA"/>
    <property type="match status" value="1"/>
</dbReference>
<dbReference type="SUPFAM" id="SSF52540">
    <property type="entry name" value="P-loop containing nucleoside triphosphate hydrolases"/>
    <property type="match status" value="1"/>
</dbReference>
<name>A0ABD3N6D6_9STRA</name>
<protein>
    <submittedName>
        <fullName evidence="5">Uncharacterized protein</fullName>
    </submittedName>
</protein>
<gene>
    <name evidence="5" type="ORF">ACHAW5_006637</name>
</gene>
<dbReference type="GO" id="GO:0005524">
    <property type="term" value="F:ATP binding"/>
    <property type="evidence" value="ECO:0007669"/>
    <property type="project" value="UniProtKB-KW"/>
</dbReference>
<evidence type="ECO:0000256" key="1">
    <source>
        <dbReference type="ARBA" id="ARBA00022741"/>
    </source>
</evidence>
<dbReference type="EMBL" id="JALLAZ020001600">
    <property type="protein sequence ID" value="KAL3771610.1"/>
    <property type="molecule type" value="Genomic_DNA"/>
</dbReference>
<evidence type="ECO:0000313" key="5">
    <source>
        <dbReference type="EMBL" id="KAL3771610.1"/>
    </source>
</evidence>
<keyword evidence="1" id="KW-0547">Nucleotide-binding</keyword>
<dbReference type="NCBIfam" id="NF003544">
    <property type="entry name" value="PRK05201.1"/>
    <property type="match status" value="1"/>
</dbReference>
<comment type="caution">
    <text evidence="5">The sequence shown here is derived from an EMBL/GenBank/DDBJ whole genome shotgun (WGS) entry which is preliminary data.</text>
</comment>
<feature type="domain" description="AAA+ ATPase" evidence="3">
    <location>
        <begin position="19"/>
        <end position="319"/>
    </location>
</feature>
<dbReference type="Pfam" id="PF07724">
    <property type="entry name" value="AAA_2"/>
    <property type="match status" value="1"/>
</dbReference>
<dbReference type="Gene3D" id="1.10.8.60">
    <property type="match status" value="1"/>
</dbReference>